<evidence type="ECO:0000313" key="2">
    <source>
        <dbReference type="EMBL" id="PRX46051.1"/>
    </source>
</evidence>
<keyword evidence="3" id="KW-1185">Reference proteome</keyword>
<evidence type="ECO:0000313" key="3">
    <source>
        <dbReference type="Proteomes" id="UP000238362"/>
    </source>
</evidence>
<protein>
    <submittedName>
        <fullName evidence="2">Uncharacterized protein</fullName>
    </submittedName>
</protein>
<accession>A0A2T0LRC5</accession>
<dbReference type="AlphaFoldDB" id="A0A2T0LRC5"/>
<feature type="compositionally biased region" description="Gly residues" evidence="1">
    <location>
        <begin position="488"/>
        <end position="497"/>
    </location>
</feature>
<comment type="caution">
    <text evidence="2">The sequence shown here is derived from an EMBL/GenBank/DDBJ whole genome shotgun (WGS) entry which is preliminary data.</text>
</comment>
<dbReference type="Proteomes" id="UP000238362">
    <property type="component" value="Unassembled WGS sequence"/>
</dbReference>
<gene>
    <name evidence="2" type="ORF">B0I33_108198</name>
</gene>
<evidence type="ECO:0000256" key="1">
    <source>
        <dbReference type="SAM" id="MobiDB-lite"/>
    </source>
</evidence>
<name>A0A2T0LRC5_9PSEU</name>
<feature type="region of interest" description="Disordered" evidence="1">
    <location>
        <begin position="481"/>
        <end position="505"/>
    </location>
</feature>
<dbReference type="RefSeq" id="WP_219927228.1">
    <property type="nucleotide sequence ID" value="NZ_PVNH01000008.1"/>
</dbReference>
<organism evidence="2 3">
    <name type="scientific">Prauserella shujinwangii</name>
    <dbReference type="NCBI Taxonomy" id="1453103"/>
    <lineage>
        <taxon>Bacteria</taxon>
        <taxon>Bacillati</taxon>
        <taxon>Actinomycetota</taxon>
        <taxon>Actinomycetes</taxon>
        <taxon>Pseudonocardiales</taxon>
        <taxon>Pseudonocardiaceae</taxon>
        <taxon>Prauserella</taxon>
    </lineage>
</organism>
<dbReference type="EMBL" id="PVNH01000008">
    <property type="protein sequence ID" value="PRX46051.1"/>
    <property type="molecule type" value="Genomic_DNA"/>
</dbReference>
<reference evidence="2 3" key="1">
    <citation type="submission" date="2018-03" db="EMBL/GenBank/DDBJ databases">
        <title>Genomic Encyclopedia of Type Strains, Phase III (KMG-III): the genomes of soil and plant-associated and newly described type strains.</title>
        <authorList>
            <person name="Whitman W."/>
        </authorList>
    </citation>
    <scope>NUCLEOTIDE SEQUENCE [LARGE SCALE GENOMIC DNA]</scope>
    <source>
        <strain evidence="2 3">CGMCC 4.7125</strain>
    </source>
</reference>
<proteinExistence type="predicted"/>
<sequence length="505" mass="54941">MRDDEGAGTSGPDEALARRLKALACTAPLHDLDARKAKLDWADATVYQMAEIALHTIDQVTIAMDFDTGADHQQVVNRLLPFIAAQAPHRPATEHTRVARWVLDNLINVGTTDRGFRRVYGSVDGEGRYRRRAFDFKLLVELAAPDGEVYLRATDEAINVLVGALDTDVESAQIAAEVKLENLINRGRLADAKLAAEQARYRTVQYGETLRAKLEATRRDVRSVDWEREVPELLDAALTHIESRFRAETAILKNITASRDEATDPDRKRRAAELVDIVGDCVRRHTQLQSRLQAAGAVFRAEQDRQQFSGPPQRATIDVFGQLLVPTLGLPLADALRPASAFFHAGTGIGVPTVPSLSALVSLLLRPAPERDKVVGEVPDPELMPAEETDRYSDEQWRLADELLDLPEVPRRLSGLLAEARRSDPGVARLVALRALHAYGPEVGAAVRQGERRVLLAFDDGTALDDPEFGGADLLLQSAAVTSTDSSGSGGSAGGTGNPESEEVA</sequence>